<dbReference type="PROSITE" id="PS50878">
    <property type="entry name" value="RT_POL"/>
    <property type="match status" value="1"/>
</dbReference>
<dbReference type="AlphaFoldDB" id="A0A8K0G2L4"/>
<reference evidence="2" key="1">
    <citation type="submission" date="2019-08" db="EMBL/GenBank/DDBJ databases">
        <title>The genome of the North American firefly Photinus pyralis.</title>
        <authorList>
            <consortium name="Photinus pyralis genome working group"/>
            <person name="Fallon T.R."/>
            <person name="Sander Lower S.E."/>
            <person name="Weng J.-K."/>
        </authorList>
    </citation>
    <scope>NUCLEOTIDE SEQUENCE</scope>
    <source>
        <strain evidence="2">TRF0915ILg1</strain>
        <tissue evidence="2">Whole body</tissue>
    </source>
</reference>
<gene>
    <name evidence="2" type="ORF">ILUMI_20084</name>
</gene>
<protein>
    <recommendedName>
        <fullName evidence="1">Reverse transcriptase domain-containing protein</fullName>
    </recommendedName>
</protein>
<evidence type="ECO:0000313" key="2">
    <source>
        <dbReference type="EMBL" id="KAF2886092.1"/>
    </source>
</evidence>
<evidence type="ECO:0000313" key="3">
    <source>
        <dbReference type="Proteomes" id="UP000801492"/>
    </source>
</evidence>
<accession>A0A8K0G2L4</accession>
<evidence type="ECO:0000259" key="1">
    <source>
        <dbReference type="PROSITE" id="PS50878"/>
    </source>
</evidence>
<dbReference type="OrthoDB" id="7485566at2759"/>
<sequence length="249" mass="27326">MANIRVSSAAITLNWAYNSIFKESSDDDEEESPLSLLKIQNYSENDVTSLSLIIEGNVRGTVRILFSNDTIAGFKNERFCLKEKHPALLRTLNFPEPPPPNHDVPTVSDEHHLKDLLAKTTGVAGAGLLSSLTALCNLVLSGKMADAVTNILDGANLRILPKKEGGVRPIAVGCTSRRVEFSSKEGCEAAVHALRYLVENNHYKAIAILEVDVKNAFNTLERDIILEAVEGRAPNIFPYLFSIKSILQK</sequence>
<name>A0A8K0G2L4_IGNLU</name>
<dbReference type="EMBL" id="VTPC01088691">
    <property type="protein sequence ID" value="KAF2886092.1"/>
    <property type="molecule type" value="Genomic_DNA"/>
</dbReference>
<organism evidence="2 3">
    <name type="scientific">Ignelater luminosus</name>
    <name type="common">Cucubano</name>
    <name type="synonym">Pyrophorus luminosus</name>
    <dbReference type="NCBI Taxonomy" id="2038154"/>
    <lineage>
        <taxon>Eukaryota</taxon>
        <taxon>Metazoa</taxon>
        <taxon>Ecdysozoa</taxon>
        <taxon>Arthropoda</taxon>
        <taxon>Hexapoda</taxon>
        <taxon>Insecta</taxon>
        <taxon>Pterygota</taxon>
        <taxon>Neoptera</taxon>
        <taxon>Endopterygota</taxon>
        <taxon>Coleoptera</taxon>
        <taxon>Polyphaga</taxon>
        <taxon>Elateriformia</taxon>
        <taxon>Elateroidea</taxon>
        <taxon>Elateridae</taxon>
        <taxon>Agrypninae</taxon>
        <taxon>Pyrophorini</taxon>
        <taxon>Ignelater</taxon>
    </lineage>
</organism>
<dbReference type="InterPro" id="IPR000477">
    <property type="entry name" value="RT_dom"/>
</dbReference>
<keyword evidence="3" id="KW-1185">Reference proteome</keyword>
<comment type="caution">
    <text evidence="2">The sequence shown here is derived from an EMBL/GenBank/DDBJ whole genome shotgun (WGS) entry which is preliminary data.</text>
</comment>
<dbReference type="Proteomes" id="UP000801492">
    <property type="component" value="Unassembled WGS sequence"/>
</dbReference>
<proteinExistence type="predicted"/>
<feature type="domain" description="Reverse transcriptase" evidence="1">
    <location>
        <begin position="141"/>
        <end position="249"/>
    </location>
</feature>